<dbReference type="Proteomes" id="UP000002058">
    <property type="component" value="Unassembled WGS sequence"/>
</dbReference>
<dbReference type="KEGG" id="ure:UREG_04999"/>
<dbReference type="InParanoid" id="C4JRB0"/>
<dbReference type="InterPro" id="IPR021827">
    <property type="entry name" value="Nup186/Nup192/Nup205"/>
</dbReference>
<dbReference type="GO" id="GO:0017056">
    <property type="term" value="F:structural constituent of nuclear pore"/>
    <property type="evidence" value="ECO:0007669"/>
    <property type="project" value="TreeGrafter"/>
</dbReference>
<dbReference type="eggNOG" id="KOG1835">
    <property type="taxonomic scope" value="Eukaryota"/>
</dbReference>
<name>C4JRB0_UNCRE</name>
<proteinExistence type="inferred from homology"/>
<sequence>MDGDPVLDGLRGLYQDLSALSRNALPNVERLVFELEATVDDFRKLLDKVPKKNESRKAVLSGKIDLEGVEYSLNDAFQQDVLQVADALDIDEVQAASYYMQAQLDTIKLDRSPVMVAIIHFHERRAFLLECLRLVLHESFEIEREDTRALMQDIVAMVLEIQNGPLRNGSLYARKCMDSMGDIEKWLVLLGEQIQKASIVGVAQDSDVLEVLEYQRQSLGKQHESLGAILYYLFKGTFTSSEDFRKLLEKLKKAERFDMLLVHHLPALISAISQYGSSEGQGPLREARSLHLTIAGNKESANWVLPKFHAAVVVFWLAEYSGWFFDSGPVSPLQGINPAHELSALTQTFMSSLDAGGLEFILLVCAGVAGEEWDVPARNELVSLILKDAQRLSVEPDRPTAYFHELLMVGLEAFTESLIANMPDAIRHLKSEEDSQRLDQMTALRETANASLHRGLIEPRMHLESLLVIIAFTFDKRDEPAQEFWADTDGNLYGFLQWVSKRQTVPRVSAFCEMLCSLSGGEENSASAHSFLQDEDSSSSKFRRSISMNWDQMFAELQLYATRVTERPPASQPSVLRNRKPETVDIDEPESPVMLTCYLRLISHLCKENTQIREWILKYPTANIANTLLTLCAAPIPHYLRASIFVTLRCIMLQRTTTHGNEMWTLIDQWISGSGASPLSLTKLPVLTSSPTLNERHVFQRIMESFDQTNAFVDLLIVLTSPTVDSGDSQICLQFPESLGSSYQGKEARLLQCNCLSFVAINLESFNENLVSLVNQTTVSSHTTIGNVPLQTYLRLHPFSRIMEWLFNEDVLRALFACSHQDIEDVAQASSDSVLLQALIKSIDVMNMIMYHQATFFNIVRPFVRSFPHQGKSNMANTSLASFEDSVMDNLSLITDLCLYCGTGHPQLTLTSLALLEKLSASRKLNKPTAIFQWQTPNQLVELLNSNVDADRIARSLASQMVPDMRELENGPTAAGYLIKLGLVQLLDKCLNMIPNKPTIAHVLLGFRCIGNPLDVASDSLFEKGLSLLHAIIDLVKAYPDGGDGTIISWMIHLKQLAFHVLQCLWTSSLSSALVLPQLRANRLLANLLASQAIIAPDSLWDGFRITESDFWFSESAVGLSEFLVYRSLLFDYATTETRAVFKESSPSFQRDTLSTLLGNSTSEDGTIISHPSIFDLFDFADLDVEWEYAFPGLKYFRDVDLSVCAASQLDGFPVLYDLSSVESLLQLTKDNLLNSGQVSMQEEDQVSTERDKLLLFLRASNQNRQIRYNRLVALKSWVELVITIIVNGEMDPTRMATLILHTLQVILPKLESSIIENAAEATELARLAETLIEKLVSSKGNEDVIDERLHHLFHVCVRGIPSVLEEKALRETLYHICSRYLSRITKKGGAKVRFGSRAHQIIKSTGSSLIDAVCDDAYSGDENCRISALVFLNLLSVLCEQQSSSVLVTLISQSNYLLMFLDAVRSMASEFRNTQGAETSQLLVFYEALLSLLQQLSQSKIGAIHLLDAGLFQAVKESQIFAADPDIGLDIDNPDALHKYFDLLLSVLRVIVAAVFTRGLHNKQIVEQTRNFLSENRQSMVGIFKRSAKVGGSERTDIQDSLRELVKLYVALIAAVDFLDFEDQSQQPAVQKIIFIVLFNNEI</sequence>
<evidence type="ECO:0000313" key="5">
    <source>
        <dbReference type="EMBL" id="EEP80157.1"/>
    </source>
</evidence>
<organism evidence="5 6">
    <name type="scientific">Uncinocarpus reesii (strain UAMH 1704)</name>
    <dbReference type="NCBI Taxonomy" id="336963"/>
    <lineage>
        <taxon>Eukaryota</taxon>
        <taxon>Fungi</taxon>
        <taxon>Dikarya</taxon>
        <taxon>Ascomycota</taxon>
        <taxon>Pezizomycotina</taxon>
        <taxon>Eurotiomycetes</taxon>
        <taxon>Eurotiomycetidae</taxon>
        <taxon>Onygenales</taxon>
        <taxon>Onygenaceae</taxon>
        <taxon>Uncinocarpus</taxon>
    </lineage>
</organism>
<evidence type="ECO:0000256" key="2">
    <source>
        <dbReference type="ARBA" id="ARBA00005892"/>
    </source>
</evidence>
<keyword evidence="4" id="KW-0539">Nucleus</keyword>
<evidence type="ECO:0000313" key="6">
    <source>
        <dbReference type="Proteomes" id="UP000002058"/>
    </source>
</evidence>
<dbReference type="Pfam" id="PF11894">
    <property type="entry name" value="Nup192"/>
    <property type="match status" value="2"/>
</dbReference>
<dbReference type="RefSeq" id="XP_002584310.1">
    <property type="nucleotide sequence ID" value="XM_002584264.1"/>
</dbReference>
<protein>
    <recommendedName>
        <fullName evidence="7">Nuclear pore complex subunit Nup192</fullName>
    </recommendedName>
</protein>
<dbReference type="PANTHER" id="PTHR31344:SF0">
    <property type="entry name" value="NUCLEAR PORE COMPLEX PROTEIN NUP205"/>
    <property type="match status" value="1"/>
</dbReference>
<gene>
    <name evidence="5" type="ORF">UREG_04999</name>
</gene>
<evidence type="ECO:0000256" key="1">
    <source>
        <dbReference type="ARBA" id="ARBA00004123"/>
    </source>
</evidence>
<dbReference type="GO" id="GO:0006999">
    <property type="term" value="P:nuclear pore organization"/>
    <property type="evidence" value="ECO:0007669"/>
    <property type="project" value="TreeGrafter"/>
</dbReference>
<dbReference type="PANTHER" id="PTHR31344">
    <property type="entry name" value="NUCLEAR PORE COMPLEX PROTEIN NUP205"/>
    <property type="match status" value="1"/>
</dbReference>
<dbReference type="GeneID" id="8443309"/>
<dbReference type="EMBL" id="CH476617">
    <property type="protein sequence ID" value="EEP80157.1"/>
    <property type="molecule type" value="Genomic_DNA"/>
</dbReference>
<keyword evidence="6" id="KW-1185">Reference proteome</keyword>
<dbReference type="GO" id="GO:0044611">
    <property type="term" value="C:nuclear pore inner ring"/>
    <property type="evidence" value="ECO:0007669"/>
    <property type="project" value="TreeGrafter"/>
</dbReference>
<comment type="subcellular location">
    <subcellularLocation>
        <location evidence="1">Nucleus</location>
    </subcellularLocation>
</comment>
<dbReference type="HOGENOM" id="CLU_002778_0_0_1"/>
<comment type="similarity">
    <text evidence="2">Belongs to the NUP186/NUP192/NUP205 family.</text>
</comment>
<dbReference type="OrthoDB" id="2019644at2759"/>
<evidence type="ECO:0008006" key="7">
    <source>
        <dbReference type="Google" id="ProtNLM"/>
    </source>
</evidence>
<dbReference type="VEuPathDB" id="FungiDB:UREG_04999"/>
<accession>C4JRB0</accession>
<evidence type="ECO:0000256" key="4">
    <source>
        <dbReference type="ARBA" id="ARBA00023242"/>
    </source>
</evidence>
<evidence type="ECO:0000256" key="3">
    <source>
        <dbReference type="ARBA" id="ARBA00022448"/>
    </source>
</evidence>
<keyword evidence="3" id="KW-0813">Transport</keyword>
<dbReference type="OMA" id="WSQMFAE"/>
<dbReference type="FunCoup" id="C4JRB0">
    <property type="interactions" value="142"/>
</dbReference>
<dbReference type="STRING" id="336963.C4JRB0"/>
<reference evidence="6" key="1">
    <citation type="journal article" date="2009" name="Genome Res.">
        <title>Comparative genomic analyses of the human fungal pathogens Coccidioides and their relatives.</title>
        <authorList>
            <person name="Sharpton T.J."/>
            <person name="Stajich J.E."/>
            <person name="Rounsley S.D."/>
            <person name="Gardner M.J."/>
            <person name="Wortman J.R."/>
            <person name="Jordar V.S."/>
            <person name="Maiti R."/>
            <person name="Kodira C.D."/>
            <person name="Neafsey D.E."/>
            <person name="Zeng Q."/>
            <person name="Hung C.-Y."/>
            <person name="McMahan C."/>
            <person name="Muszewska A."/>
            <person name="Grynberg M."/>
            <person name="Mandel M.A."/>
            <person name="Kellner E.M."/>
            <person name="Barker B.M."/>
            <person name="Galgiani J.N."/>
            <person name="Orbach M.J."/>
            <person name="Kirkland T.N."/>
            <person name="Cole G.T."/>
            <person name="Henn M.R."/>
            <person name="Birren B.W."/>
            <person name="Taylor J.W."/>
        </authorList>
    </citation>
    <scope>NUCLEOTIDE SEQUENCE [LARGE SCALE GENOMIC DNA]</scope>
    <source>
        <strain evidence="6">UAMH 1704</strain>
    </source>
</reference>